<dbReference type="EMBL" id="KN846954">
    <property type="protein sequence ID" value="KIV78330.1"/>
    <property type="molecule type" value="Genomic_DNA"/>
</dbReference>
<gene>
    <name evidence="1" type="ORF">PV11_10056</name>
</gene>
<dbReference type="HOGENOM" id="CLU_1981624_0_0_1"/>
<evidence type="ECO:0000313" key="2">
    <source>
        <dbReference type="Proteomes" id="UP000053599"/>
    </source>
</evidence>
<evidence type="ECO:0000313" key="1">
    <source>
        <dbReference type="EMBL" id="KIV78330.1"/>
    </source>
</evidence>
<reference evidence="1 2" key="1">
    <citation type="submission" date="2015-01" db="EMBL/GenBank/DDBJ databases">
        <title>The Genome Sequence of Exophiala sideris CBS121828.</title>
        <authorList>
            <consortium name="The Broad Institute Genomics Platform"/>
            <person name="Cuomo C."/>
            <person name="de Hoog S."/>
            <person name="Gorbushina A."/>
            <person name="Stielow B."/>
            <person name="Teixiera M."/>
            <person name="Abouelleil A."/>
            <person name="Chapman S.B."/>
            <person name="Priest M."/>
            <person name="Young S.K."/>
            <person name="Wortman J."/>
            <person name="Nusbaum C."/>
            <person name="Birren B."/>
        </authorList>
    </citation>
    <scope>NUCLEOTIDE SEQUENCE [LARGE SCALE GENOMIC DNA]</scope>
    <source>
        <strain evidence="1 2">CBS 121828</strain>
    </source>
</reference>
<dbReference type="Proteomes" id="UP000053599">
    <property type="component" value="Unassembled WGS sequence"/>
</dbReference>
<protein>
    <submittedName>
        <fullName evidence="1">Uncharacterized protein</fullName>
    </submittedName>
</protein>
<organism evidence="1 2">
    <name type="scientific">Exophiala sideris</name>
    <dbReference type="NCBI Taxonomy" id="1016849"/>
    <lineage>
        <taxon>Eukaryota</taxon>
        <taxon>Fungi</taxon>
        <taxon>Dikarya</taxon>
        <taxon>Ascomycota</taxon>
        <taxon>Pezizomycotina</taxon>
        <taxon>Eurotiomycetes</taxon>
        <taxon>Chaetothyriomycetidae</taxon>
        <taxon>Chaetothyriales</taxon>
        <taxon>Herpotrichiellaceae</taxon>
        <taxon>Exophiala</taxon>
    </lineage>
</organism>
<name>A0A0D1VQH4_9EURO</name>
<proteinExistence type="predicted"/>
<sequence length="126" mass="14190">MEAPRAPTVEVRLVSRHLPDDMNRFQYHEIEWSLVQANELASTLPAGSGIGKHDFIFVSYDFATAYGVAKLVARHNIQVSTSMPTTDARLDGPYMDNKRVSSDTRSEFGQQERLLYIYPLSVDLLG</sequence>
<accession>A0A0D1VQH4</accession>
<dbReference type="AlphaFoldDB" id="A0A0D1VQH4"/>